<dbReference type="Gene3D" id="3.40.30.10">
    <property type="entry name" value="Glutaredoxin"/>
    <property type="match status" value="1"/>
</dbReference>
<dbReference type="SUPFAM" id="SSF47616">
    <property type="entry name" value="GST C-terminal domain-like"/>
    <property type="match status" value="1"/>
</dbReference>
<comment type="caution">
    <text evidence="2">The sequence shown here is derived from an EMBL/GenBank/DDBJ whole genome shotgun (WGS) entry which is preliminary data.</text>
</comment>
<keyword evidence="3" id="KW-1185">Reference proteome</keyword>
<evidence type="ECO:0000259" key="1">
    <source>
        <dbReference type="Pfam" id="PF22041"/>
    </source>
</evidence>
<reference evidence="2" key="1">
    <citation type="submission" date="2023-06" db="EMBL/GenBank/DDBJ databases">
        <title>Genome-scale phylogeny and comparative genomics of the fungal order Sordariales.</title>
        <authorList>
            <consortium name="Lawrence Berkeley National Laboratory"/>
            <person name="Hensen N."/>
            <person name="Bonometti L."/>
            <person name="Westerberg I."/>
            <person name="Brannstrom I.O."/>
            <person name="Guillou S."/>
            <person name="Cros-Aarteil S."/>
            <person name="Calhoun S."/>
            <person name="Haridas S."/>
            <person name="Kuo A."/>
            <person name="Mondo S."/>
            <person name="Pangilinan J."/>
            <person name="Riley R."/>
            <person name="LaButti K."/>
            <person name="Andreopoulos B."/>
            <person name="Lipzen A."/>
            <person name="Chen C."/>
            <person name="Yanf M."/>
            <person name="Daum C."/>
            <person name="Ng V."/>
            <person name="Clum A."/>
            <person name="Steindorff A."/>
            <person name="Ohm R."/>
            <person name="Martin F."/>
            <person name="Silar P."/>
            <person name="Natvig D."/>
            <person name="Lalanne C."/>
            <person name="Gautier V."/>
            <person name="Ament-velasquez S.L."/>
            <person name="Kruys A."/>
            <person name="Hutchinson M.I."/>
            <person name="Powell A.J."/>
            <person name="Barry K."/>
            <person name="Miller A.N."/>
            <person name="Grigoriev I.V."/>
            <person name="Debuchy R."/>
            <person name="Gladieux P."/>
            <person name="Thoren M.H."/>
            <person name="Johannesson H."/>
        </authorList>
    </citation>
    <scope>NUCLEOTIDE SEQUENCE</scope>
    <source>
        <strain evidence="2">SMH3187-1</strain>
    </source>
</reference>
<evidence type="ECO:0000313" key="2">
    <source>
        <dbReference type="EMBL" id="KAK0745601.1"/>
    </source>
</evidence>
<dbReference type="AlphaFoldDB" id="A0AA40EUA7"/>
<gene>
    <name evidence="2" type="ORF">B0T18DRAFT_463842</name>
</gene>
<organism evidence="2 3">
    <name type="scientific">Schizothecium vesticola</name>
    <dbReference type="NCBI Taxonomy" id="314040"/>
    <lineage>
        <taxon>Eukaryota</taxon>
        <taxon>Fungi</taxon>
        <taxon>Dikarya</taxon>
        <taxon>Ascomycota</taxon>
        <taxon>Pezizomycotina</taxon>
        <taxon>Sordariomycetes</taxon>
        <taxon>Sordariomycetidae</taxon>
        <taxon>Sordariales</taxon>
        <taxon>Schizotheciaceae</taxon>
        <taxon>Schizothecium</taxon>
    </lineage>
</organism>
<proteinExistence type="predicted"/>
<sequence>MASNDQITLFDIPSREPRKTWSLNPWKIRMLLSYKGLDYKTEWLKYPAIQPRLSPHLSPDPPGSLVDYTTFTIHIPHPTDPTHPGEYIMGSLAIARRLEALHPSPPLPIDSKALAYFTAHYGDLMTRFRGGFYIVEIPRRILNPSSVAYWRPHREAMLGQTLEEVEAHHGGPEEPFRRAEERFREATALLKEDGSGPFFEGARVGYADFVVGGVFAVLLERSGDRGVHERLLEAVGEWMKRDSW</sequence>
<dbReference type="Gene3D" id="1.20.1050.10">
    <property type="match status" value="1"/>
</dbReference>
<evidence type="ECO:0000313" key="3">
    <source>
        <dbReference type="Proteomes" id="UP001172155"/>
    </source>
</evidence>
<dbReference type="InterPro" id="IPR054416">
    <property type="entry name" value="GST_UstS-like_C"/>
</dbReference>
<dbReference type="InterPro" id="IPR036282">
    <property type="entry name" value="Glutathione-S-Trfase_C_sf"/>
</dbReference>
<dbReference type="Proteomes" id="UP001172155">
    <property type="component" value="Unassembled WGS sequence"/>
</dbReference>
<dbReference type="EMBL" id="JAUKUD010000004">
    <property type="protein sequence ID" value="KAK0745601.1"/>
    <property type="molecule type" value="Genomic_DNA"/>
</dbReference>
<dbReference type="Pfam" id="PF22041">
    <property type="entry name" value="GST_C_7"/>
    <property type="match status" value="1"/>
</dbReference>
<feature type="domain" description="Glutathione S-transferase UstS-like C-terminal" evidence="1">
    <location>
        <begin position="140"/>
        <end position="238"/>
    </location>
</feature>
<name>A0AA40EUA7_9PEZI</name>
<accession>A0AA40EUA7</accession>
<protein>
    <submittedName>
        <fullName evidence="2">Glutathione S-transferase</fullName>
    </submittedName>
</protein>